<dbReference type="SUPFAM" id="SSF53649">
    <property type="entry name" value="Alkaline phosphatase-like"/>
    <property type="match status" value="1"/>
</dbReference>
<evidence type="ECO:0000256" key="1">
    <source>
        <dbReference type="ARBA" id="ARBA00008779"/>
    </source>
</evidence>
<comment type="similarity">
    <text evidence="1">Belongs to the sulfatase family.</text>
</comment>
<dbReference type="AlphaFoldDB" id="A0A7W9SWC6"/>
<evidence type="ECO:0000313" key="6">
    <source>
        <dbReference type="EMBL" id="MBB6054026.1"/>
    </source>
</evidence>
<proteinExistence type="inferred from homology"/>
<dbReference type="Pfam" id="PF00884">
    <property type="entry name" value="Sulfatase"/>
    <property type="match status" value="1"/>
</dbReference>
<dbReference type="Proteomes" id="UP000520814">
    <property type="component" value="Unassembled WGS sequence"/>
</dbReference>
<comment type="caution">
    <text evidence="6">The sequence shown here is derived from an EMBL/GenBank/DDBJ whole genome shotgun (WGS) entry which is preliminary data.</text>
</comment>
<evidence type="ECO:0000256" key="4">
    <source>
        <dbReference type="ARBA" id="ARBA00023180"/>
    </source>
</evidence>
<keyword evidence="7" id="KW-1185">Reference proteome</keyword>
<dbReference type="InterPro" id="IPR017850">
    <property type="entry name" value="Alkaline_phosphatase_core_sf"/>
</dbReference>
<dbReference type="InterPro" id="IPR024607">
    <property type="entry name" value="Sulfatase_CS"/>
</dbReference>
<protein>
    <submittedName>
        <fullName evidence="6">Arylsulfatase A-like enzyme</fullName>
    </submittedName>
</protein>
<dbReference type="PROSITE" id="PS00523">
    <property type="entry name" value="SULFATASE_1"/>
    <property type="match status" value="1"/>
</dbReference>
<gene>
    <name evidence="6" type="ORF">HNQ39_005873</name>
</gene>
<accession>A0A7W9SWC6</accession>
<evidence type="ECO:0000256" key="3">
    <source>
        <dbReference type="ARBA" id="ARBA00022801"/>
    </source>
</evidence>
<organism evidence="6 7">
    <name type="scientific">Armatimonas rosea</name>
    <dbReference type="NCBI Taxonomy" id="685828"/>
    <lineage>
        <taxon>Bacteria</taxon>
        <taxon>Bacillati</taxon>
        <taxon>Armatimonadota</taxon>
        <taxon>Armatimonadia</taxon>
        <taxon>Armatimonadales</taxon>
        <taxon>Armatimonadaceae</taxon>
        <taxon>Armatimonas</taxon>
    </lineage>
</organism>
<evidence type="ECO:0000313" key="7">
    <source>
        <dbReference type="Proteomes" id="UP000520814"/>
    </source>
</evidence>
<dbReference type="GO" id="GO:0016787">
    <property type="term" value="F:hydrolase activity"/>
    <property type="evidence" value="ECO:0007669"/>
    <property type="project" value="UniProtKB-KW"/>
</dbReference>
<dbReference type="InterPro" id="IPR000917">
    <property type="entry name" value="Sulfatase_N"/>
</dbReference>
<keyword evidence="3" id="KW-0378">Hydrolase</keyword>
<sequence length="485" mass="54895">MKPNILFIMSDDHAAHAISAYGSRINQTPQIDRIAQGGVRLTNCHCTNALCTPSRATILTGQYGHVTGVREWQPLDNRRPVQLQKLLKAAGYSTAIFGKWHLGHGITDHVDRPDHHGPNAVPADPVSFDYWSLLPGHGRYHDPELLTPAGRTEVKGYISDILTDQALEWLAQRPSADQPFFLCVHHKAPHRRWEPGERYQHLYTDEEIPLPETFDDDYAGRPAAALAKMRVLGDLSQSDVKGDPPPGLDDAALKNWNYQRYIKDYLRCVASVDASVGRLLDYLDEANLAHNTIVVYTSDQGFFLGDHGWYDKRFIYDHSLRMPFLLRYPAEVPANTTQDALLTNLDFAPTLLDYAGIPAPTEMQGVSGRALLRGETPPQWKESLYYRYWDHGGHNVCAHYGVRTNTHKLIYFHPPDTTWDGIVEAEPRLSPYWELFDLVADPNELHNVYDDPAYAPIQAQLHAELDRLQQQYGDEPLHAPPHQPV</sequence>
<evidence type="ECO:0000256" key="2">
    <source>
        <dbReference type="ARBA" id="ARBA00022729"/>
    </source>
</evidence>
<evidence type="ECO:0000259" key="5">
    <source>
        <dbReference type="Pfam" id="PF00884"/>
    </source>
</evidence>
<dbReference type="RefSeq" id="WP_184204109.1">
    <property type="nucleotide sequence ID" value="NZ_JACHGW010000012.1"/>
</dbReference>
<reference evidence="6 7" key="1">
    <citation type="submission" date="2020-08" db="EMBL/GenBank/DDBJ databases">
        <title>Genomic Encyclopedia of Type Strains, Phase IV (KMG-IV): sequencing the most valuable type-strain genomes for metagenomic binning, comparative biology and taxonomic classification.</title>
        <authorList>
            <person name="Goeker M."/>
        </authorList>
    </citation>
    <scope>NUCLEOTIDE SEQUENCE [LARGE SCALE GENOMIC DNA]</scope>
    <source>
        <strain evidence="6 7">DSM 23562</strain>
    </source>
</reference>
<name>A0A7W9SWC6_ARMRO</name>
<feature type="domain" description="Sulfatase N-terminal" evidence="5">
    <location>
        <begin position="3"/>
        <end position="357"/>
    </location>
</feature>
<dbReference type="PANTHER" id="PTHR43108">
    <property type="entry name" value="N-ACETYLGLUCOSAMINE-6-SULFATASE FAMILY MEMBER"/>
    <property type="match status" value="1"/>
</dbReference>
<dbReference type="Gene3D" id="3.40.720.10">
    <property type="entry name" value="Alkaline Phosphatase, subunit A"/>
    <property type="match status" value="1"/>
</dbReference>
<dbReference type="CDD" id="cd16031">
    <property type="entry name" value="G6S_like"/>
    <property type="match status" value="1"/>
</dbReference>
<dbReference type="PANTHER" id="PTHR43108:SF6">
    <property type="entry name" value="N-SULPHOGLUCOSAMINE SULPHOHYDROLASE"/>
    <property type="match status" value="1"/>
</dbReference>
<keyword evidence="4" id="KW-0325">Glycoprotein</keyword>
<keyword evidence="2" id="KW-0732">Signal</keyword>
<dbReference type="EMBL" id="JACHGW010000012">
    <property type="protein sequence ID" value="MBB6054026.1"/>
    <property type="molecule type" value="Genomic_DNA"/>
</dbReference>